<gene>
    <name evidence="2" type="ORF">K6Y31_20380</name>
</gene>
<accession>A0ABS8WDL0</accession>
<dbReference type="EMBL" id="JAIMJA010000033">
    <property type="protein sequence ID" value="MCE2597134.1"/>
    <property type="molecule type" value="Genomic_DNA"/>
</dbReference>
<evidence type="ECO:0000313" key="2">
    <source>
        <dbReference type="EMBL" id="MCE2597134.1"/>
    </source>
</evidence>
<dbReference type="Proteomes" id="UP001201273">
    <property type="component" value="Unassembled WGS sequence"/>
</dbReference>
<evidence type="ECO:0000313" key="3">
    <source>
        <dbReference type="Proteomes" id="UP001201273"/>
    </source>
</evidence>
<dbReference type="RefSeq" id="WP_233054876.1">
    <property type="nucleotide sequence ID" value="NZ_JAIMJA010000033.1"/>
</dbReference>
<comment type="caution">
    <text evidence="2">The sequence shown here is derived from an EMBL/GenBank/DDBJ whole genome shotgun (WGS) entry which is preliminary data.</text>
</comment>
<reference evidence="2 3" key="1">
    <citation type="journal article" date="2022" name="Environ. Microbiol. Rep.">
        <title>Eco-phylogenetic analyses reveal divergent evolution of vitamin B12 metabolism in the marine bacterial family 'Psychromonadaceae'.</title>
        <authorList>
            <person name="Jin X."/>
            <person name="Yang Y."/>
            <person name="Cao H."/>
            <person name="Gao B."/>
            <person name="Zhao Z."/>
        </authorList>
    </citation>
    <scope>NUCLEOTIDE SEQUENCE [LARGE SCALE GENOMIC DNA]</scope>
    <source>
        <strain evidence="2 3">MKS20</strain>
    </source>
</reference>
<protein>
    <submittedName>
        <fullName evidence="2">Uncharacterized protein</fullName>
    </submittedName>
</protein>
<keyword evidence="3" id="KW-1185">Reference proteome</keyword>
<proteinExistence type="predicted"/>
<feature type="chain" id="PRO_5046033687" evidence="1">
    <location>
        <begin position="22"/>
        <end position="170"/>
    </location>
</feature>
<keyword evidence="1" id="KW-0732">Signal</keyword>
<organism evidence="2 3">
    <name type="scientific">Motilimonas cestriensis</name>
    <dbReference type="NCBI Taxonomy" id="2742685"/>
    <lineage>
        <taxon>Bacteria</taxon>
        <taxon>Pseudomonadati</taxon>
        <taxon>Pseudomonadota</taxon>
        <taxon>Gammaproteobacteria</taxon>
        <taxon>Alteromonadales</taxon>
        <taxon>Alteromonadales genera incertae sedis</taxon>
        <taxon>Motilimonas</taxon>
    </lineage>
</organism>
<sequence>MDCQIRLIAFFSVFMSGLALATDKTEAQYVELKEDIRELVFETGAFLAMNYFCESYREHTQSLDVDLIYPYKSKIDSIFLSMLEPPFVDTRKKGNVKSFYPLYEEAFLKELEKGNISNSAEDIAGTVKLYKVQHHPPKDCIMVPAYNKLLTMRINKIKDRYMELKKSDNR</sequence>
<name>A0ABS8WDL0_9GAMM</name>
<evidence type="ECO:0000256" key="1">
    <source>
        <dbReference type="SAM" id="SignalP"/>
    </source>
</evidence>
<feature type="signal peptide" evidence="1">
    <location>
        <begin position="1"/>
        <end position="21"/>
    </location>
</feature>